<dbReference type="InterPro" id="IPR050378">
    <property type="entry name" value="Metallo-dep_Hydrolases_sf"/>
</dbReference>
<dbReference type="AlphaFoldDB" id="A0A948WQ46"/>
<name>A0A948WQ46_9FIRM</name>
<dbReference type="Gene3D" id="3.30.1490.130">
    <property type="entry name" value="D-aminoacylase. Domain 3"/>
    <property type="match status" value="1"/>
</dbReference>
<dbReference type="EMBL" id="JAHLFP010000004">
    <property type="protein sequence ID" value="MBU3805389.1"/>
    <property type="molecule type" value="Genomic_DNA"/>
</dbReference>
<dbReference type="GO" id="GO:0016812">
    <property type="term" value="F:hydrolase activity, acting on carbon-nitrogen (but not peptide) bonds, in cyclic amides"/>
    <property type="evidence" value="ECO:0007669"/>
    <property type="project" value="TreeGrafter"/>
</dbReference>
<dbReference type="PANTHER" id="PTHR11647">
    <property type="entry name" value="HYDRANTOINASE/DIHYDROPYRIMIDINASE FAMILY MEMBER"/>
    <property type="match status" value="1"/>
</dbReference>
<dbReference type="SUPFAM" id="SSF51556">
    <property type="entry name" value="Metallo-dependent hydrolases"/>
    <property type="match status" value="1"/>
</dbReference>
<comment type="caution">
    <text evidence="2">The sequence shown here is derived from an EMBL/GenBank/DDBJ whole genome shotgun (WGS) entry which is preliminary data.</text>
</comment>
<evidence type="ECO:0000313" key="2">
    <source>
        <dbReference type="EMBL" id="MBU3805389.1"/>
    </source>
</evidence>
<dbReference type="InterPro" id="IPR023100">
    <property type="entry name" value="D-aminoacylase_insert_dom_sf"/>
</dbReference>
<sequence length="532" mass="58823">MSTLLIQNGQIVDGTGATAYQADLLVKDGRIAKIAPKIEETADQVIDATGLTVAPGFIDTHSHSDLDVMLHPQVLPKIMQGITTELLGQDGVSMAPLPVQYISPWRKNLAGLDGDTDEIDWTYETTDRYLTMVEQAHPGLNEMYLVPHGNIRMEAMGLDNRLPTEEEIQAMRDITRREMEAGAMGLSTGLIYIPCAYSESREIIEMCKVVAEYDGVFVIHQRSEADTILDSMKEVIEIGRKSGVKVHWSHFKVCGKQNWDKIDGVLELLDEAAKEGITVSFDQYPYVAGSTMMGAILPPWVHDGGTDKAVERLADPKLREKMIQDMKEGIPGWDNFVSFAGFENIYVTSVKTEKNADAVGLSIVQLAEKRGTDPFNAAFDLLMEEENAVGMVDFYGTEEHVKRFMLRPEMNACTDGLLCPGKPHPRLYGSFVRILGKYVREEQLMSLETAVHKMTGKAASVLNLKNRGTLKEGNWADITIFDANTVIDKSTFLDPIQFPEGIAYVIVNGAVAVDHGTHTGALNGQVIRKGRE</sequence>
<dbReference type="Pfam" id="PF07969">
    <property type="entry name" value="Amidohydro_3"/>
    <property type="match status" value="2"/>
</dbReference>
<feature type="domain" description="Amidohydrolase 3" evidence="1">
    <location>
        <begin position="414"/>
        <end position="512"/>
    </location>
</feature>
<dbReference type="InterPro" id="IPR032466">
    <property type="entry name" value="Metal_Hydrolase"/>
</dbReference>
<protein>
    <submittedName>
        <fullName evidence="2">D-aminoacylase</fullName>
    </submittedName>
</protein>
<reference evidence="2" key="1">
    <citation type="journal article" date="2021" name="PeerJ">
        <title>Extensive microbial diversity within the chicken gut microbiome revealed by metagenomics and culture.</title>
        <authorList>
            <person name="Gilroy R."/>
            <person name="Ravi A."/>
            <person name="Getino M."/>
            <person name="Pursley I."/>
            <person name="Horton D.L."/>
            <person name="Alikhan N.F."/>
            <person name="Baker D."/>
            <person name="Gharbi K."/>
            <person name="Hall N."/>
            <person name="Watson M."/>
            <person name="Adriaenssens E.M."/>
            <person name="Foster-Nyarko E."/>
            <person name="Jarju S."/>
            <person name="Secka A."/>
            <person name="Antonio M."/>
            <person name="Oren A."/>
            <person name="Chaudhuri R.R."/>
            <person name="La Ragione R."/>
            <person name="Hildebrand F."/>
            <person name="Pallen M.J."/>
        </authorList>
    </citation>
    <scope>NUCLEOTIDE SEQUENCE</scope>
    <source>
        <strain evidence="2">B5_2728</strain>
    </source>
</reference>
<gene>
    <name evidence="2" type="ORF">H9882_00585</name>
</gene>
<evidence type="ECO:0000259" key="1">
    <source>
        <dbReference type="Pfam" id="PF07969"/>
    </source>
</evidence>
<dbReference type="Proteomes" id="UP000713596">
    <property type="component" value="Unassembled WGS sequence"/>
</dbReference>
<dbReference type="CDD" id="cd01297">
    <property type="entry name" value="D-aminoacylase"/>
    <property type="match status" value="1"/>
</dbReference>
<proteinExistence type="predicted"/>
<dbReference type="GO" id="GO:0016811">
    <property type="term" value="F:hydrolase activity, acting on carbon-nitrogen (but not peptide) bonds, in linear amides"/>
    <property type="evidence" value="ECO:0007669"/>
    <property type="project" value="InterPro"/>
</dbReference>
<organism evidence="2 3">
    <name type="scientific">Candidatus Allofournierella pullistercoris</name>
    <dbReference type="NCBI Taxonomy" id="2838597"/>
    <lineage>
        <taxon>Bacteria</taxon>
        <taxon>Bacillati</taxon>
        <taxon>Bacillota</taxon>
        <taxon>Clostridia</taxon>
        <taxon>Eubacteriales</taxon>
        <taxon>Oscillospiraceae</taxon>
        <taxon>Allofournierella</taxon>
    </lineage>
</organism>
<reference evidence="2" key="2">
    <citation type="submission" date="2021-04" db="EMBL/GenBank/DDBJ databases">
        <authorList>
            <person name="Gilroy R."/>
        </authorList>
    </citation>
    <scope>NUCLEOTIDE SEQUENCE</scope>
    <source>
        <strain evidence="2">B5_2728</strain>
    </source>
</reference>
<dbReference type="Gene3D" id="3.20.20.140">
    <property type="entry name" value="Metal-dependent hydrolases"/>
    <property type="match status" value="1"/>
</dbReference>
<accession>A0A948WQ46</accession>
<evidence type="ECO:0000313" key="3">
    <source>
        <dbReference type="Proteomes" id="UP000713596"/>
    </source>
</evidence>
<dbReference type="GO" id="GO:0005829">
    <property type="term" value="C:cytosol"/>
    <property type="evidence" value="ECO:0007669"/>
    <property type="project" value="TreeGrafter"/>
</dbReference>
<dbReference type="Gene3D" id="2.30.40.10">
    <property type="entry name" value="Urease, subunit C, domain 1"/>
    <property type="match status" value="1"/>
</dbReference>
<dbReference type="SUPFAM" id="SSF51338">
    <property type="entry name" value="Composite domain of metallo-dependent hydrolases"/>
    <property type="match status" value="1"/>
</dbReference>
<dbReference type="PANTHER" id="PTHR11647:SF1">
    <property type="entry name" value="COLLAPSIN RESPONSE MEDIATOR PROTEIN"/>
    <property type="match status" value="1"/>
</dbReference>
<dbReference type="InterPro" id="IPR011059">
    <property type="entry name" value="Metal-dep_hydrolase_composite"/>
</dbReference>
<feature type="domain" description="Amidohydrolase 3" evidence="1">
    <location>
        <begin position="44"/>
        <end position="246"/>
    </location>
</feature>
<dbReference type="InterPro" id="IPR013108">
    <property type="entry name" value="Amidohydro_3"/>
</dbReference>